<keyword evidence="8" id="KW-0443">Lipid metabolism</keyword>
<dbReference type="GO" id="GO:0016020">
    <property type="term" value="C:membrane"/>
    <property type="evidence" value="ECO:0007669"/>
    <property type="project" value="UniProtKB-SubCell"/>
</dbReference>
<dbReference type="EMBL" id="CADCTB010000039">
    <property type="protein sequence ID" value="CAA9219630.1"/>
    <property type="molecule type" value="Genomic_DNA"/>
</dbReference>
<keyword evidence="7" id="KW-0408">Iron</keyword>
<reference evidence="12" key="1">
    <citation type="submission" date="2020-02" db="EMBL/GenBank/DDBJ databases">
        <authorList>
            <person name="Meier V. D."/>
        </authorList>
    </citation>
    <scope>NUCLEOTIDE SEQUENCE</scope>
    <source>
        <strain evidence="12">AVDCRST_MAG10</strain>
    </source>
</reference>
<dbReference type="InterPro" id="IPR005804">
    <property type="entry name" value="FA_desaturase_dom"/>
</dbReference>
<dbReference type="InterPro" id="IPR015876">
    <property type="entry name" value="Acyl-CoA_DS"/>
</dbReference>
<keyword evidence="9 10" id="KW-0472">Membrane</keyword>
<evidence type="ECO:0000256" key="5">
    <source>
        <dbReference type="ARBA" id="ARBA00022989"/>
    </source>
</evidence>
<proteinExistence type="inferred from homology"/>
<protein>
    <recommendedName>
        <fullName evidence="11">Fatty acid desaturase domain-containing protein</fullName>
    </recommendedName>
</protein>
<keyword evidence="6" id="KW-0560">Oxidoreductase</keyword>
<feature type="transmembrane region" description="Helical" evidence="10">
    <location>
        <begin position="21"/>
        <end position="42"/>
    </location>
</feature>
<evidence type="ECO:0000256" key="7">
    <source>
        <dbReference type="ARBA" id="ARBA00023004"/>
    </source>
</evidence>
<evidence type="ECO:0000259" key="11">
    <source>
        <dbReference type="Pfam" id="PF00487"/>
    </source>
</evidence>
<organism evidence="12">
    <name type="scientific">uncultured Acidimicrobiales bacterium</name>
    <dbReference type="NCBI Taxonomy" id="310071"/>
    <lineage>
        <taxon>Bacteria</taxon>
        <taxon>Bacillati</taxon>
        <taxon>Actinomycetota</taxon>
        <taxon>Acidimicrobiia</taxon>
        <taxon>Acidimicrobiales</taxon>
        <taxon>environmental samples</taxon>
    </lineage>
</organism>
<dbReference type="PRINTS" id="PR00075">
    <property type="entry name" value="FACDDSATRASE"/>
</dbReference>
<evidence type="ECO:0000256" key="3">
    <source>
        <dbReference type="ARBA" id="ARBA00022692"/>
    </source>
</evidence>
<comment type="similarity">
    <text evidence="2">Belongs to the fatty acid desaturase type 2 family.</text>
</comment>
<sequence>MTATVTPERPVSLPVKRQVSLQSILVLGFLHLVAAFAVVNAFRSPPSATVWVLFVAMWVLPQLGITVGYHRMETHNGFKCHPWVRAVLVVFGAMSVQGEVNGWVLNHRVHHHFQDQPGLDPHSPLEYPGIKGLLWAHVGWLLFRYERPAQFRTSARLEADPLARWQRRWYVPLALASFAIPFAVAGWDGLLLAGFLRVVLVLHVTWSVNSVCHKWGKRAIDSAGNVYLADDSRNNWMVEILAMGEGYHANHHAQPTWAFHGWKRFSFDPSKWVIQLLATVGLAWAVRRPDPALVFKSHQLAGAGEDRQRVGPTR</sequence>
<evidence type="ECO:0000256" key="10">
    <source>
        <dbReference type="SAM" id="Phobius"/>
    </source>
</evidence>
<keyword evidence="3 10" id="KW-0812">Transmembrane</keyword>
<keyword evidence="4" id="KW-0276">Fatty acid metabolism</keyword>
<feature type="domain" description="Fatty acid desaturase" evidence="11">
    <location>
        <begin position="50"/>
        <end position="260"/>
    </location>
</feature>
<dbReference type="PANTHER" id="PTHR11351">
    <property type="entry name" value="ACYL-COA DESATURASE"/>
    <property type="match status" value="1"/>
</dbReference>
<dbReference type="Pfam" id="PF00487">
    <property type="entry name" value="FA_desaturase"/>
    <property type="match status" value="1"/>
</dbReference>
<evidence type="ECO:0000256" key="1">
    <source>
        <dbReference type="ARBA" id="ARBA00004141"/>
    </source>
</evidence>
<evidence type="ECO:0000256" key="6">
    <source>
        <dbReference type="ARBA" id="ARBA00023002"/>
    </source>
</evidence>
<feature type="transmembrane region" description="Helical" evidence="10">
    <location>
        <begin position="169"/>
        <end position="187"/>
    </location>
</feature>
<comment type="subcellular location">
    <subcellularLocation>
        <location evidence="1">Membrane</location>
        <topology evidence="1">Multi-pass membrane protein</topology>
    </subcellularLocation>
</comment>
<dbReference type="AlphaFoldDB" id="A0A6J4HCX9"/>
<accession>A0A6J4HCX9</accession>
<feature type="transmembrane region" description="Helical" evidence="10">
    <location>
        <begin position="82"/>
        <end position="105"/>
    </location>
</feature>
<evidence type="ECO:0000256" key="9">
    <source>
        <dbReference type="ARBA" id="ARBA00023136"/>
    </source>
</evidence>
<dbReference type="GO" id="GO:0006631">
    <property type="term" value="P:fatty acid metabolic process"/>
    <property type="evidence" value="ECO:0007669"/>
    <property type="project" value="UniProtKB-KW"/>
</dbReference>
<evidence type="ECO:0000313" key="12">
    <source>
        <dbReference type="EMBL" id="CAA9219630.1"/>
    </source>
</evidence>
<dbReference type="CDD" id="cd01060">
    <property type="entry name" value="Membrane-FADS-like"/>
    <property type="match status" value="1"/>
</dbReference>
<evidence type="ECO:0000256" key="2">
    <source>
        <dbReference type="ARBA" id="ARBA00008749"/>
    </source>
</evidence>
<evidence type="ECO:0000256" key="4">
    <source>
        <dbReference type="ARBA" id="ARBA00022832"/>
    </source>
</evidence>
<feature type="transmembrane region" description="Helical" evidence="10">
    <location>
        <begin position="48"/>
        <end position="70"/>
    </location>
</feature>
<evidence type="ECO:0000256" key="8">
    <source>
        <dbReference type="ARBA" id="ARBA00023098"/>
    </source>
</evidence>
<keyword evidence="5 10" id="KW-1133">Transmembrane helix</keyword>
<dbReference type="GO" id="GO:0016717">
    <property type="term" value="F:oxidoreductase activity, acting on paired donors, with oxidation of a pair of donors resulting in the reduction of molecular oxygen to two molecules of water"/>
    <property type="evidence" value="ECO:0007669"/>
    <property type="project" value="InterPro"/>
</dbReference>
<name>A0A6J4HCX9_9ACTN</name>
<gene>
    <name evidence="12" type="ORF">AVDCRST_MAG10-598</name>
</gene>